<evidence type="ECO:0000313" key="4">
    <source>
        <dbReference type="Proteomes" id="UP001445076"/>
    </source>
</evidence>
<proteinExistence type="predicted"/>
<feature type="non-terminal residue" evidence="3">
    <location>
        <position position="1"/>
    </location>
</feature>
<dbReference type="AlphaFoldDB" id="A0AAW0X0U7"/>
<dbReference type="InterPro" id="IPR050821">
    <property type="entry name" value="Cytosolic_carboxypeptidase"/>
</dbReference>
<feature type="non-terminal residue" evidence="3">
    <location>
        <position position="125"/>
    </location>
</feature>
<dbReference type="PANTHER" id="PTHR12756:SF11">
    <property type="entry name" value="CYTOSOLIC CARBOXYPEPTIDASE 1"/>
    <property type="match status" value="1"/>
</dbReference>
<protein>
    <submittedName>
        <fullName evidence="3">Uncharacterized protein</fullName>
    </submittedName>
</protein>
<gene>
    <name evidence="3" type="ORF">OTU49_006943</name>
</gene>
<accession>A0AAW0X0U7</accession>
<comment type="caution">
    <text evidence="3">The sequence shown here is derived from an EMBL/GenBank/DDBJ whole genome shotgun (WGS) entry which is preliminary data.</text>
</comment>
<dbReference type="Gene3D" id="3.40.630.10">
    <property type="entry name" value="Zn peptidases"/>
    <property type="match status" value="1"/>
</dbReference>
<dbReference type="Proteomes" id="UP001445076">
    <property type="component" value="Unassembled WGS sequence"/>
</dbReference>
<evidence type="ECO:0000313" key="3">
    <source>
        <dbReference type="EMBL" id="KAK8732816.1"/>
    </source>
</evidence>
<name>A0AAW0X0U7_CHEQU</name>
<evidence type="ECO:0000256" key="1">
    <source>
        <dbReference type="ARBA" id="ARBA00001947"/>
    </source>
</evidence>
<keyword evidence="4" id="KW-1185">Reference proteome</keyword>
<comment type="cofactor">
    <cofactor evidence="1">
        <name>Zn(2+)</name>
        <dbReference type="ChEBI" id="CHEBI:29105"/>
    </cofactor>
</comment>
<dbReference type="SUPFAM" id="SSF53187">
    <property type="entry name" value="Zn-dependent exopeptidases"/>
    <property type="match status" value="1"/>
</dbReference>
<evidence type="ECO:0000256" key="2">
    <source>
        <dbReference type="SAM" id="MobiDB-lite"/>
    </source>
</evidence>
<dbReference type="EMBL" id="JARKIK010000056">
    <property type="protein sequence ID" value="KAK8732816.1"/>
    <property type="molecule type" value="Genomic_DNA"/>
</dbReference>
<sequence length="125" mass="13768">QLQDNARLPFYWRHTLAYTVMKRRCDILTITSLHNYRGPIQAMTEARGAAVEAATKAAVLPTTHHRQHDDDDDDEDESDHVPASLGSAAVSRRVVVVMTRVHGGESPTSFIVQGMVELLVGSSSE</sequence>
<feature type="region of interest" description="Disordered" evidence="2">
    <location>
        <begin position="53"/>
        <end position="86"/>
    </location>
</feature>
<dbReference type="PANTHER" id="PTHR12756">
    <property type="entry name" value="CYTOSOLIC CARBOXYPEPTIDASE"/>
    <property type="match status" value="1"/>
</dbReference>
<organism evidence="3 4">
    <name type="scientific">Cherax quadricarinatus</name>
    <name type="common">Australian red claw crayfish</name>
    <dbReference type="NCBI Taxonomy" id="27406"/>
    <lineage>
        <taxon>Eukaryota</taxon>
        <taxon>Metazoa</taxon>
        <taxon>Ecdysozoa</taxon>
        <taxon>Arthropoda</taxon>
        <taxon>Crustacea</taxon>
        <taxon>Multicrustacea</taxon>
        <taxon>Malacostraca</taxon>
        <taxon>Eumalacostraca</taxon>
        <taxon>Eucarida</taxon>
        <taxon>Decapoda</taxon>
        <taxon>Pleocyemata</taxon>
        <taxon>Astacidea</taxon>
        <taxon>Parastacoidea</taxon>
        <taxon>Parastacidae</taxon>
        <taxon>Cherax</taxon>
    </lineage>
</organism>
<reference evidence="3 4" key="1">
    <citation type="journal article" date="2024" name="BMC Genomics">
        <title>Genome assembly of redclaw crayfish (Cherax quadricarinatus) provides insights into its immune adaptation and hypoxia tolerance.</title>
        <authorList>
            <person name="Liu Z."/>
            <person name="Zheng J."/>
            <person name="Li H."/>
            <person name="Fang K."/>
            <person name="Wang S."/>
            <person name="He J."/>
            <person name="Zhou D."/>
            <person name="Weng S."/>
            <person name="Chi M."/>
            <person name="Gu Z."/>
            <person name="He J."/>
            <person name="Li F."/>
            <person name="Wang M."/>
        </authorList>
    </citation>
    <scope>NUCLEOTIDE SEQUENCE [LARGE SCALE GENOMIC DNA]</scope>
    <source>
        <strain evidence="3">ZL_2023a</strain>
    </source>
</reference>